<sequence>MRLTLVTSEKNASYIGSQCKNALTRVVSGKMSFTLEVSGKNVPYIRGQLEVSLTLVISRKNIPYIGGQ</sequence>
<dbReference type="EMBL" id="CATNWA010014221">
    <property type="protein sequence ID" value="CAI9569192.1"/>
    <property type="molecule type" value="Genomic_DNA"/>
</dbReference>
<evidence type="ECO:0000313" key="2">
    <source>
        <dbReference type="Proteomes" id="UP001162483"/>
    </source>
</evidence>
<proteinExistence type="predicted"/>
<comment type="caution">
    <text evidence="1">The sequence shown here is derived from an EMBL/GenBank/DDBJ whole genome shotgun (WGS) entry which is preliminary data.</text>
</comment>
<gene>
    <name evidence="1" type="ORF">SPARVUS_LOCUS6878934</name>
</gene>
<accession>A0ABN9DDM5</accession>
<name>A0ABN9DDM5_9NEOB</name>
<organism evidence="1 2">
    <name type="scientific">Staurois parvus</name>
    <dbReference type="NCBI Taxonomy" id="386267"/>
    <lineage>
        <taxon>Eukaryota</taxon>
        <taxon>Metazoa</taxon>
        <taxon>Chordata</taxon>
        <taxon>Craniata</taxon>
        <taxon>Vertebrata</taxon>
        <taxon>Euteleostomi</taxon>
        <taxon>Amphibia</taxon>
        <taxon>Batrachia</taxon>
        <taxon>Anura</taxon>
        <taxon>Neobatrachia</taxon>
        <taxon>Ranoidea</taxon>
        <taxon>Ranidae</taxon>
        <taxon>Staurois</taxon>
    </lineage>
</organism>
<reference evidence="1" key="1">
    <citation type="submission" date="2023-05" db="EMBL/GenBank/DDBJ databases">
        <authorList>
            <person name="Stuckert A."/>
        </authorList>
    </citation>
    <scope>NUCLEOTIDE SEQUENCE</scope>
</reference>
<dbReference type="Proteomes" id="UP001162483">
    <property type="component" value="Unassembled WGS sequence"/>
</dbReference>
<keyword evidence="2" id="KW-1185">Reference proteome</keyword>
<evidence type="ECO:0000313" key="1">
    <source>
        <dbReference type="EMBL" id="CAI9569192.1"/>
    </source>
</evidence>
<protein>
    <submittedName>
        <fullName evidence="1">Uncharacterized protein</fullName>
    </submittedName>
</protein>